<evidence type="ECO:0000313" key="1">
    <source>
        <dbReference type="EMBL" id="KAH3790438.1"/>
    </source>
</evidence>
<keyword evidence="2" id="KW-1185">Reference proteome</keyword>
<organism evidence="1 2">
    <name type="scientific">Dreissena polymorpha</name>
    <name type="common">Zebra mussel</name>
    <name type="synonym">Mytilus polymorpha</name>
    <dbReference type="NCBI Taxonomy" id="45954"/>
    <lineage>
        <taxon>Eukaryota</taxon>
        <taxon>Metazoa</taxon>
        <taxon>Spiralia</taxon>
        <taxon>Lophotrochozoa</taxon>
        <taxon>Mollusca</taxon>
        <taxon>Bivalvia</taxon>
        <taxon>Autobranchia</taxon>
        <taxon>Heteroconchia</taxon>
        <taxon>Euheterodonta</taxon>
        <taxon>Imparidentia</taxon>
        <taxon>Neoheterodontei</taxon>
        <taxon>Myida</taxon>
        <taxon>Dreissenoidea</taxon>
        <taxon>Dreissenidae</taxon>
        <taxon>Dreissena</taxon>
    </lineage>
</organism>
<name>A0A9D4F3R0_DREPO</name>
<gene>
    <name evidence="1" type="ORF">DPMN_168637</name>
</gene>
<evidence type="ECO:0000313" key="2">
    <source>
        <dbReference type="Proteomes" id="UP000828390"/>
    </source>
</evidence>
<sequence length="118" mass="13930">MDGYWMTSVRNCFTKPFSNIVDQTDDNFSFWVALAPMKPSLSYKGQLKKTSFFWQCTHYHQPLDRTVFGPPKRAYNDACLTFFTENPLHQITKYYFPSLFSRAWNNAVNYVNIQNGFQ</sequence>
<dbReference type="AlphaFoldDB" id="A0A9D4F3R0"/>
<protein>
    <submittedName>
        <fullName evidence="1">Uncharacterized protein</fullName>
    </submittedName>
</protein>
<dbReference type="Proteomes" id="UP000828390">
    <property type="component" value="Unassembled WGS sequence"/>
</dbReference>
<dbReference type="EMBL" id="JAIWYP010000008">
    <property type="protein sequence ID" value="KAH3790438.1"/>
    <property type="molecule type" value="Genomic_DNA"/>
</dbReference>
<reference evidence="1" key="2">
    <citation type="submission" date="2020-11" db="EMBL/GenBank/DDBJ databases">
        <authorList>
            <person name="McCartney M.A."/>
            <person name="Auch B."/>
            <person name="Kono T."/>
            <person name="Mallez S."/>
            <person name="Becker A."/>
            <person name="Gohl D.M."/>
            <person name="Silverstein K.A.T."/>
            <person name="Koren S."/>
            <person name="Bechman K.B."/>
            <person name="Herman A."/>
            <person name="Abrahante J.E."/>
            <person name="Garbe J."/>
        </authorList>
    </citation>
    <scope>NUCLEOTIDE SEQUENCE</scope>
    <source>
        <strain evidence="1">Duluth1</strain>
        <tissue evidence="1">Whole animal</tissue>
    </source>
</reference>
<comment type="caution">
    <text evidence="1">The sequence shown here is derived from an EMBL/GenBank/DDBJ whole genome shotgun (WGS) entry which is preliminary data.</text>
</comment>
<accession>A0A9D4F3R0</accession>
<reference evidence="1" key="1">
    <citation type="journal article" date="2019" name="bioRxiv">
        <title>The Genome of the Zebra Mussel, Dreissena polymorpha: A Resource for Invasive Species Research.</title>
        <authorList>
            <person name="McCartney M.A."/>
            <person name="Auch B."/>
            <person name="Kono T."/>
            <person name="Mallez S."/>
            <person name="Zhang Y."/>
            <person name="Obille A."/>
            <person name="Becker A."/>
            <person name="Abrahante J.E."/>
            <person name="Garbe J."/>
            <person name="Badalamenti J.P."/>
            <person name="Herman A."/>
            <person name="Mangelson H."/>
            <person name="Liachko I."/>
            <person name="Sullivan S."/>
            <person name="Sone E.D."/>
            <person name="Koren S."/>
            <person name="Silverstein K.A.T."/>
            <person name="Beckman K.B."/>
            <person name="Gohl D.M."/>
        </authorList>
    </citation>
    <scope>NUCLEOTIDE SEQUENCE</scope>
    <source>
        <strain evidence="1">Duluth1</strain>
        <tissue evidence="1">Whole animal</tissue>
    </source>
</reference>
<proteinExistence type="predicted"/>